<reference evidence="8" key="1">
    <citation type="submission" date="2021-02" db="EMBL/GenBank/DDBJ databases">
        <authorList>
            <person name="Dougan E. K."/>
            <person name="Rhodes N."/>
            <person name="Thang M."/>
            <person name="Chan C."/>
        </authorList>
    </citation>
    <scope>NUCLEOTIDE SEQUENCE</scope>
</reference>
<comment type="subcellular location">
    <subcellularLocation>
        <location evidence="1">Membrane</location>
    </subcellularLocation>
</comment>
<evidence type="ECO:0000313" key="8">
    <source>
        <dbReference type="EMBL" id="CAE8704751.1"/>
    </source>
</evidence>
<keyword evidence="3" id="KW-0812">Transmembrane</keyword>
<evidence type="ECO:0000256" key="4">
    <source>
        <dbReference type="ARBA" id="ARBA00022989"/>
    </source>
</evidence>
<organism evidence="8 9">
    <name type="scientific">Polarella glacialis</name>
    <name type="common">Dinoflagellate</name>
    <dbReference type="NCBI Taxonomy" id="89957"/>
    <lineage>
        <taxon>Eukaryota</taxon>
        <taxon>Sar</taxon>
        <taxon>Alveolata</taxon>
        <taxon>Dinophyceae</taxon>
        <taxon>Suessiales</taxon>
        <taxon>Suessiaceae</taxon>
        <taxon>Polarella</taxon>
    </lineage>
</organism>
<feature type="region of interest" description="Disordered" evidence="6">
    <location>
        <begin position="1"/>
        <end position="21"/>
    </location>
</feature>
<dbReference type="EMBL" id="CAJNNW010030853">
    <property type="protein sequence ID" value="CAE8704751.1"/>
    <property type="molecule type" value="Genomic_DNA"/>
</dbReference>
<dbReference type="Pfam" id="PF04884">
    <property type="entry name" value="UVB_sens_prot"/>
    <property type="match status" value="1"/>
</dbReference>
<keyword evidence="5" id="KW-0472">Membrane</keyword>
<dbReference type="PANTHER" id="PTHR12770:SF31">
    <property type="entry name" value="RUS FAMILY MEMBER 1"/>
    <property type="match status" value="1"/>
</dbReference>
<evidence type="ECO:0000259" key="7">
    <source>
        <dbReference type="Pfam" id="PF04884"/>
    </source>
</evidence>
<evidence type="ECO:0000256" key="1">
    <source>
        <dbReference type="ARBA" id="ARBA00004370"/>
    </source>
</evidence>
<protein>
    <recommendedName>
        <fullName evidence="7">Protein root UVB sensitive/RUS domain-containing protein</fullName>
    </recommendedName>
</protein>
<dbReference type="PANTHER" id="PTHR12770">
    <property type="entry name" value="RUS1 FAMILY PROTEIN C16ORF58"/>
    <property type="match status" value="1"/>
</dbReference>
<feature type="domain" description="Protein root UVB sensitive/RUS" evidence="7">
    <location>
        <begin position="72"/>
        <end position="306"/>
    </location>
</feature>
<dbReference type="InterPro" id="IPR006968">
    <property type="entry name" value="RUS_fam"/>
</dbReference>
<evidence type="ECO:0000313" key="9">
    <source>
        <dbReference type="Proteomes" id="UP000626109"/>
    </source>
</evidence>
<evidence type="ECO:0000256" key="2">
    <source>
        <dbReference type="ARBA" id="ARBA00007558"/>
    </source>
</evidence>
<proteinExistence type="inferred from homology"/>
<accession>A0A813KE75</accession>
<dbReference type="AlphaFoldDB" id="A0A813KE75"/>
<dbReference type="InterPro" id="IPR054549">
    <property type="entry name" value="UVB_sens_RUS_dom"/>
</dbReference>
<comment type="similarity">
    <text evidence="2">Belongs to the RUS1 family.</text>
</comment>
<evidence type="ECO:0000256" key="6">
    <source>
        <dbReference type="SAM" id="MobiDB-lite"/>
    </source>
</evidence>
<gene>
    <name evidence="8" type="ORF">PGLA2088_LOCUS33351</name>
</gene>
<keyword evidence="4" id="KW-1133">Transmembrane helix</keyword>
<sequence length="470" mass="49706">MAPKKPSGKTEEPVSSGSSSWVGLKVSEFDETRPSSAKALLLYGSKAQGTFVQDSRPRGSGAGSAANDYLDSLKASLAGAFLPVGYPHSVSKEYFSYQAWDTVQAMCSYLRGVLATQALLRGVGVGKEGATALAATIIWVLKDGSGMVGGLGFATFCSVGFDVNVKTWRLFADVANNVGLTLDLLAPMAGDYFLLVICVANVFKAMCGVSAGATKAALTAHFALRDNMADVQAKEGSQETAVTLMGLIAGSWFAMVANESPATVWTAFVLLTLLHTFANYTGVRSLLLPTLSPSRLWLLCCAWVDSKQASSPSADSRMTIEHVASLEPLLSLALPGSRGLAAAGPVRVGVRWADAFGGEDAEQFDRSWKVLGGVEQYLLARKKGAGTPEVVAVLLSGADEKVEIRAFLHAALAHRRLCSVPGSSSWLEESYAELSGRGGIDDFTASVAKLGWDLQRGVLGARRFRCRVES</sequence>
<evidence type="ECO:0000256" key="5">
    <source>
        <dbReference type="ARBA" id="ARBA00023136"/>
    </source>
</evidence>
<comment type="caution">
    <text evidence="8">The sequence shown here is derived from an EMBL/GenBank/DDBJ whole genome shotgun (WGS) entry which is preliminary data.</text>
</comment>
<name>A0A813KE75_POLGL</name>
<dbReference type="GO" id="GO:0016020">
    <property type="term" value="C:membrane"/>
    <property type="evidence" value="ECO:0007669"/>
    <property type="project" value="UniProtKB-SubCell"/>
</dbReference>
<evidence type="ECO:0000256" key="3">
    <source>
        <dbReference type="ARBA" id="ARBA00022692"/>
    </source>
</evidence>
<dbReference type="Proteomes" id="UP000626109">
    <property type="component" value="Unassembled WGS sequence"/>
</dbReference>